<reference evidence="1" key="1">
    <citation type="submission" date="2018-11" db="EMBL/GenBank/DDBJ databases">
        <authorList>
            <consortium name="Genoscope - CEA"/>
            <person name="William W."/>
        </authorList>
    </citation>
    <scope>NUCLEOTIDE SEQUENCE</scope>
</reference>
<dbReference type="AlphaFoldDB" id="A0A3P6EJW7"/>
<gene>
    <name evidence="1" type="ORF">BOLC7T45710H</name>
</gene>
<dbReference type="EMBL" id="LR031876">
    <property type="protein sequence ID" value="VDD40150.1"/>
    <property type="molecule type" value="Genomic_DNA"/>
</dbReference>
<sequence length="112" mass="12657">MGREDKYRPASEEYSGTTSAVAKFSALKREPKLVLENGRTDLWLEGDAKIIVDIIAKRGKLKYEEAKKKKHVNYINIVMPRVLGADPKVLRLQSPDKVLPIMHEDAQGKIVL</sequence>
<proteinExistence type="predicted"/>
<protein>
    <submittedName>
        <fullName evidence="1">Uncharacterized protein</fullName>
    </submittedName>
</protein>
<evidence type="ECO:0000313" key="1">
    <source>
        <dbReference type="EMBL" id="VDD40150.1"/>
    </source>
</evidence>
<name>A0A3P6EJW7_BRAOL</name>
<organism evidence="1">
    <name type="scientific">Brassica oleracea</name>
    <name type="common">Wild cabbage</name>
    <dbReference type="NCBI Taxonomy" id="3712"/>
    <lineage>
        <taxon>Eukaryota</taxon>
        <taxon>Viridiplantae</taxon>
        <taxon>Streptophyta</taxon>
        <taxon>Embryophyta</taxon>
        <taxon>Tracheophyta</taxon>
        <taxon>Spermatophyta</taxon>
        <taxon>Magnoliopsida</taxon>
        <taxon>eudicotyledons</taxon>
        <taxon>Gunneridae</taxon>
        <taxon>Pentapetalae</taxon>
        <taxon>rosids</taxon>
        <taxon>malvids</taxon>
        <taxon>Brassicales</taxon>
        <taxon>Brassicaceae</taxon>
        <taxon>Brassiceae</taxon>
        <taxon>Brassica</taxon>
    </lineage>
</organism>
<accession>A0A3P6EJW7</accession>